<comment type="function">
    <text evidence="6">Part of the phosphoribosylformylglycinamidine synthase complex involved in the purines biosynthetic pathway. Catalyzes the ATP-dependent conversion of formylglycinamide ribonucleotide (FGAR) and glutamine to yield formylglycinamidine ribonucleotide (FGAM) and glutamate. The FGAM synthase complex is composed of three subunits. PurQ produces an ammonia molecule by converting glutamine to glutamate. PurL transfers the ammonia molecule to FGAR to form FGAM in an ATP-dependent manner. PurS interacts with PurQ and PurL and is thought to assist in the transfer of the ammonia molecule from PurQ to PurL.</text>
</comment>
<gene>
    <name evidence="6 7" type="primary">purS</name>
    <name evidence="7" type="ORF">E3E12_07210</name>
</gene>
<protein>
    <recommendedName>
        <fullName evidence="6">Phosphoribosylformylglycinamidine synthase subunit PurS</fullName>
        <shortName evidence="6">FGAM synthase</shortName>
        <ecNumber evidence="6">6.3.5.3</ecNumber>
    </recommendedName>
    <alternativeName>
        <fullName evidence="6">Formylglycinamide ribonucleotide amidotransferase subunit III</fullName>
        <shortName evidence="6">FGAR amidotransferase III</shortName>
        <shortName evidence="6">FGAR-AT III</shortName>
    </alternativeName>
    <alternativeName>
        <fullName evidence="6">Phosphoribosylformylglycinamidine synthase subunit III</fullName>
    </alternativeName>
</protein>
<proteinExistence type="inferred from homology"/>
<dbReference type="UniPathway" id="UPA00074">
    <property type="reaction ID" value="UER00128"/>
</dbReference>
<dbReference type="Proteomes" id="UP000318709">
    <property type="component" value="Chromosome"/>
</dbReference>
<dbReference type="InterPro" id="IPR003850">
    <property type="entry name" value="PurS"/>
</dbReference>
<dbReference type="Gene3D" id="3.30.1280.10">
    <property type="entry name" value="Phosphoribosylformylglycinamidine synthase subunit PurS"/>
    <property type="match status" value="1"/>
</dbReference>
<reference evidence="7 8" key="1">
    <citation type="submission" date="2019-03" db="EMBL/GenBank/DDBJ databases">
        <title>The complete genome sequence of Swingsia_sp. F3b2 LMG30590(T).</title>
        <authorList>
            <person name="Chua K.-O."/>
            <person name="Chan K.-G."/>
            <person name="See-Too W.-S."/>
        </authorList>
    </citation>
    <scope>NUCLEOTIDE SEQUENCE [LARGE SCALE GENOMIC DNA]</scope>
    <source>
        <strain evidence="7 8">F3b2</strain>
    </source>
</reference>
<dbReference type="EMBL" id="CP038231">
    <property type="protein sequence ID" value="QDH14000.1"/>
    <property type="molecule type" value="Genomic_DNA"/>
</dbReference>
<sequence length="81" mass="8737">MKIRVFVSLREGVLDPQGKAVGHALDSLGFKGLGDVRISRVIDIEAPQGTTEAEGLKLGEAMAKRLLANEVIEDYRVETSA</sequence>
<dbReference type="PANTHER" id="PTHR34696:SF1">
    <property type="entry name" value="PHOSPHORIBOSYLFORMYLGLYCINAMIDINE SYNTHASE SUBUNIT PURS"/>
    <property type="match status" value="1"/>
</dbReference>
<dbReference type="GO" id="GO:0006189">
    <property type="term" value="P:'de novo' IMP biosynthetic process"/>
    <property type="evidence" value="ECO:0007669"/>
    <property type="project" value="UniProtKB-UniRule"/>
</dbReference>
<evidence type="ECO:0000313" key="7">
    <source>
        <dbReference type="EMBL" id="QDH14000.1"/>
    </source>
</evidence>
<dbReference type="Pfam" id="PF02700">
    <property type="entry name" value="PurS"/>
    <property type="match status" value="1"/>
</dbReference>
<evidence type="ECO:0000256" key="2">
    <source>
        <dbReference type="ARBA" id="ARBA00022598"/>
    </source>
</evidence>
<dbReference type="RefSeq" id="WP_141443707.1">
    <property type="nucleotide sequence ID" value="NZ_CP038231.1"/>
</dbReference>
<dbReference type="GO" id="GO:0004642">
    <property type="term" value="F:phosphoribosylformylglycinamidine synthase activity"/>
    <property type="evidence" value="ECO:0007669"/>
    <property type="project" value="UniProtKB-UniRule"/>
</dbReference>
<dbReference type="AlphaFoldDB" id="A0A4Y6UAM8"/>
<evidence type="ECO:0000256" key="4">
    <source>
        <dbReference type="ARBA" id="ARBA00022755"/>
    </source>
</evidence>
<dbReference type="InterPro" id="IPR036604">
    <property type="entry name" value="PurS-like_sf"/>
</dbReference>
<dbReference type="NCBIfam" id="TIGR00302">
    <property type="entry name" value="phosphoribosylformylglycinamidine synthase subunit PurS"/>
    <property type="match status" value="1"/>
</dbReference>
<dbReference type="HAMAP" id="MF_01926">
    <property type="entry name" value="PurS"/>
    <property type="match status" value="1"/>
</dbReference>
<evidence type="ECO:0000256" key="3">
    <source>
        <dbReference type="ARBA" id="ARBA00022741"/>
    </source>
</evidence>
<keyword evidence="5 6" id="KW-0067">ATP-binding</keyword>
<comment type="pathway">
    <text evidence="6">Purine metabolism; IMP biosynthesis via de novo pathway; 5-amino-1-(5-phospho-D-ribosyl)imidazole from N(2)-formyl-N(1)-(5-phospho-D-ribosyl)glycinamide: step 1/2.</text>
</comment>
<dbReference type="NCBIfam" id="NF004630">
    <property type="entry name" value="PRK05974.1"/>
    <property type="match status" value="1"/>
</dbReference>
<dbReference type="GO" id="GO:0005737">
    <property type="term" value="C:cytoplasm"/>
    <property type="evidence" value="ECO:0007669"/>
    <property type="project" value="UniProtKB-SubCell"/>
</dbReference>
<organism evidence="7 8">
    <name type="scientific">Formicincola oecophyllae</name>
    <dbReference type="NCBI Taxonomy" id="2558361"/>
    <lineage>
        <taxon>Bacteria</taxon>
        <taxon>Pseudomonadati</taxon>
        <taxon>Pseudomonadota</taxon>
        <taxon>Alphaproteobacteria</taxon>
        <taxon>Acetobacterales</taxon>
        <taxon>Acetobacteraceae</taxon>
        <taxon>Formicincola</taxon>
    </lineage>
</organism>
<evidence type="ECO:0000313" key="8">
    <source>
        <dbReference type="Proteomes" id="UP000318709"/>
    </source>
</evidence>
<dbReference type="GO" id="GO:0005524">
    <property type="term" value="F:ATP binding"/>
    <property type="evidence" value="ECO:0007669"/>
    <property type="project" value="UniProtKB-UniRule"/>
</dbReference>
<keyword evidence="8" id="KW-1185">Reference proteome</keyword>
<comment type="similarity">
    <text evidence="6">Belongs to the PurS family.</text>
</comment>
<comment type="catalytic activity">
    <reaction evidence="6">
        <text>N(2)-formyl-N(1)-(5-phospho-beta-D-ribosyl)glycinamide + L-glutamine + ATP + H2O = 2-formamido-N(1)-(5-O-phospho-beta-D-ribosyl)acetamidine + L-glutamate + ADP + phosphate + H(+)</text>
        <dbReference type="Rhea" id="RHEA:17129"/>
        <dbReference type="ChEBI" id="CHEBI:15377"/>
        <dbReference type="ChEBI" id="CHEBI:15378"/>
        <dbReference type="ChEBI" id="CHEBI:29985"/>
        <dbReference type="ChEBI" id="CHEBI:30616"/>
        <dbReference type="ChEBI" id="CHEBI:43474"/>
        <dbReference type="ChEBI" id="CHEBI:58359"/>
        <dbReference type="ChEBI" id="CHEBI:147286"/>
        <dbReference type="ChEBI" id="CHEBI:147287"/>
        <dbReference type="ChEBI" id="CHEBI:456216"/>
        <dbReference type="EC" id="6.3.5.3"/>
    </reaction>
</comment>
<dbReference type="EC" id="6.3.5.3" evidence="6"/>
<name>A0A4Y6UAM8_9PROT</name>
<keyword evidence="1 6" id="KW-0963">Cytoplasm</keyword>
<accession>A0A4Y6UAM8</accession>
<dbReference type="KEGG" id="swf:E3E12_07210"/>
<evidence type="ECO:0000256" key="1">
    <source>
        <dbReference type="ARBA" id="ARBA00022490"/>
    </source>
</evidence>
<keyword evidence="2 6" id="KW-0436">Ligase</keyword>
<comment type="subunit">
    <text evidence="6">Part of the FGAM synthase complex composed of 1 PurL, 1 PurQ and 2 PurS subunits.</text>
</comment>
<evidence type="ECO:0000256" key="6">
    <source>
        <dbReference type="HAMAP-Rule" id="MF_01926"/>
    </source>
</evidence>
<evidence type="ECO:0000256" key="5">
    <source>
        <dbReference type="ARBA" id="ARBA00022840"/>
    </source>
</evidence>
<dbReference type="PANTHER" id="PTHR34696">
    <property type="entry name" value="PHOSPHORIBOSYLFORMYLGLYCINAMIDINE SYNTHASE SUBUNIT PURS"/>
    <property type="match status" value="1"/>
</dbReference>
<dbReference type="SUPFAM" id="SSF82697">
    <property type="entry name" value="PurS-like"/>
    <property type="match status" value="1"/>
</dbReference>
<keyword evidence="3 6" id="KW-0547">Nucleotide-binding</keyword>
<comment type="subcellular location">
    <subcellularLocation>
        <location evidence="6">Cytoplasm</location>
    </subcellularLocation>
</comment>
<keyword evidence="4 6" id="KW-0658">Purine biosynthesis</keyword>
<dbReference type="OrthoDB" id="9799101at2"/>